<evidence type="ECO:0000256" key="4">
    <source>
        <dbReference type="ARBA" id="ARBA00022737"/>
    </source>
</evidence>
<feature type="domain" description="TRAF-type" evidence="9">
    <location>
        <begin position="169"/>
        <end position="222"/>
    </location>
</feature>
<dbReference type="PROSITE" id="PS50145">
    <property type="entry name" value="ZF_TRAF"/>
    <property type="match status" value="2"/>
</dbReference>
<dbReference type="PANTHER" id="PTHR10131:SF94">
    <property type="entry name" value="TNF RECEPTOR-ASSOCIATED FACTOR 4"/>
    <property type="match status" value="1"/>
</dbReference>
<dbReference type="SUPFAM" id="SSF57850">
    <property type="entry name" value="RING/U-box"/>
    <property type="match status" value="1"/>
</dbReference>
<feature type="domain" description="RING-type" evidence="8">
    <location>
        <begin position="31"/>
        <end position="71"/>
    </location>
</feature>
<dbReference type="EMBL" id="CDMZ01000011">
    <property type="protein sequence ID" value="CEM04404.1"/>
    <property type="molecule type" value="Genomic_DNA"/>
</dbReference>
<name>A0A0G4EZH0_9ALVE</name>
<feature type="zinc finger region" description="TRAF-type" evidence="7">
    <location>
        <begin position="113"/>
        <end position="166"/>
    </location>
</feature>
<gene>
    <name evidence="10" type="ORF">Cvel_2533</name>
</gene>
<dbReference type="InterPro" id="IPR008974">
    <property type="entry name" value="TRAF-like"/>
</dbReference>
<dbReference type="GO" id="GO:0008270">
    <property type="term" value="F:zinc ion binding"/>
    <property type="evidence" value="ECO:0007669"/>
    <property type="project" value="UniProtKB-KW"/>
</dbReference>
<evidence type="ECO:0000256" key="7">
    <source>
        <dbReference type="PROSITE-ProRule" id="PRU00207"/>
    </source>
</evidence>
<dbReference type="Gene3D" id="2.60.210.10">
    <property type="entry name" value="Apoptosis, Tumor Necrosis Factor Receptor Associated Protein 2, Chain A"/>
    <property type="match status" value="1"/>
</dbReference>
<dbReference type="Pfam" id="PF00097">
    <property type="entry name" value="zf-C3HC4"/>
    <property type="match status" value="1"/>
</dbReference>
<dbReference type="InterPro" id="IPR001293">
    <property type="entry name" value="Znf_TRAF"/>
</dbReference>
<dbReference type="FunFam" id="3.30.40.10:FF:000121">
    <property type="entry name" value="TNF receptor-associated factor"/>
    <property type="match status" value="1"/>
</dbReference>
<dbReference type="VEuPathDB" id="CryptoDB:Cvel_2533"/>
<evidence type="ECO:0000256" key="1">
    <source>
        <dbReference type="ARBA" id="ARBA00004496"/>
    </source>
</evidence>
<accession>A0A0G4EZH0</accession>
<keyword evidence="6 7" id="KW-0862">Zinc</keyword>
<dbReference type="PANTHER" id="PTHR10131">
    <property type="entry name" value="TNF RECEPTOR ASSOCIATED FACTOR"/>
    <property type="match status" value="1"/>
</dbReference>
<dbReference type="InterPro" id="IPR018957">
    <property type="entry name" value="Znf_C3HC4_RING-type"/>
</dbReference>
<evidence type="ECO:0000259" key="8">
    <source>
        <dbReference type="PROSITE" id="PS50089"/>
    </source>
</evidence>
<evidence type="ECO:0000256" key="5">
    <source>
        <dbReference type="ARBA" id="ARBA00022771"/>
    </source>
</evidence>
<feature type="domain" description="TRAF-type" evidence="9">
    <location>
        <begin position="113"/>
        <end position="166"/>
    </location>
</feature>
<sequence>MSDPAVSVRRLGLDASFAAEGFEQLAESALCSICHDYMDDVVETDCAARHVFCRPCLKTVYDLRQPCPECRGHISRMDTAHSRIRNSIEQVKWKCINFQSGCTFTGTKKEMETHLDEECEEQDANCPFEGCQEKARRSTLLLHKSACPYRSVPCQHCKEDVPLNNMIQHLSVCAKVPIPCPNNCGRNPPRGEVSLHKQTECEEESVPCDVPGCRKLVKRKEMDRHEDEDMKKHVKLLTARLRAVDGTDPVIVKVHLPAYELKAAGLIKSEQLKSATFPFRGWRFSITVYPKGDSTSSTGQAAVYIQKEGDYMGELSFSLEAGTPGRKWTSKVDFSTLKAGTGWGLRDFCPSEDLLSAARSAEDGALVITVTMCQREMHSQPLVVRGYKPEVHPIMRF</sequence>
<keyword evidence="2" id="KW-0963">Cytoplasm</keyword>
<dbReference type="CDD" id="cd00121">
    <property type="entry name" value="MATH"/>
    <property type="match status" value="1"/>
</dbReference>
<evidence type="ECO:0000256" key="3">
    <source>
        <dbReference type="ARBA" id="ARBA00022723"/>
    </source>
</evidence>
<feature type="zinc finger region" description="TRAF-type" evidence="7">
    <location>
        <begin position="169"/>
        <end position="222"/>
    </location>
</feature>
<dbReference type="PhylomeDB" id="A0A0G4EZH0"/>
<comment type="subcellular location">
    <subcellularLocation>
        <location evidence="1">Cytoplasm</location>
    </subcellularLocation>
</comment>
<dbReference type="InterPro" id="IPR001841">
    <property type="entry name" value="Znf_RING"/>
</dbReference>
<protein>
    <recommendedName>
        <fullName evidence="11">RING-type domain-containing protein</fullName>
    </recommendedName>
</protein>
<dbReference type="AlphaFoldDB" id="A0A0G4EZH0"/>
<dbReference type="Pfam" id="PF02176">
    <property type="entry name" value="zf-TRAF"/>
    <property type="match status" value="2"/>
</dbReference>
<dbReference type="SUPFAM" id="SSF49599">
    <property type="entry name" value="TRAF domain-like"/>
    <property type="match status" value="3"/>
</dbReference>
<dbReference type="Gene3D" id="3.30.40.10">
    <property type="entry name" value="Zinc/RING finger domain, C3HC4 (zinc finger)"/>
    <property type="match status" value="3"/>
</dbReference>
<dbReference type="InterPro" id="IPR002083">
    <property type="entry name" value="MATH/TRAF_dom"/>
</dbReference>
<keyword evidence="3 7" id="KW-0479">Metal-binding</keyword>
<evidence type="ECO:0000256" key="6">
    <source>
        <dbReference type="ARBA" id="ARBA00022833"/>
    </source>
</evidence>
<proteinExistence type="predicted"/>
<organism evidence="10">
    <name type="scientific">Chromera velia CCMP2878</name>
    <dbReference type="NCBI Taxonomy" id="1169474"/>
    <lineage>
        <taxon>Eukaryota</taxon>
        <taxon>Sar</taxon>
        <taxon>Alveolata</taxon>
        <taxon>Colpodellida</taxon>
        <taxon>Chromeraceae</taxon>
        <taxon>Chromera</taxon>
    </lineage>
</organism>
<dbReference type="PROSITE" id="PS50089">
    <property type="entry name" value="ZF_RING_2"/>
    <property type="match status" value="1"/>
</dbReference>
<keyword evidence="4" id="KW-0677">Repeat</keyword>
<reference evidence="10" key="1">
    <citation type="submission" date="2014-11" db="EMBL/GenBank/DDBJ databases">
        <authorList>
            <person name="Otto D Thomas"/>
            <person name="Naeem Raeece"/>
        </authorList>
    </citation>
    <scope>NUCLEOTIDE SEQUENCE</scope>
</reference>
<evidence type="ECO:0000313" key="10">
    <source>
        <dbReference type="EMBL" id="CEM04404.1"/>
    </source>
</evidence>
<keyword evidence="5 7" id="KW-0863">Zinc-finger</keyword>
<dbReference type="GO" id="GO:0005737">
    <property type="term" value="C:cytoplasm"/>
    <property type="evidence" value="ECO:0007669"/>
    <property type="project" value="UniProtKB-SubCell"/>
</dbReference>
<evidence type="ECO:0008006" key="11">
    <source>
        <dbReference type="Google" id="ProtNLM"/>
    </source>
</evidence>
<evidence type="ECO:0000259" key="9">
    <source>
        <dbReference type="PROSITE" id="PS50145"/>
    </source>
</evidence>
<dbReference type="InterPro" id="IPR013083">
    <property type="entry name" value="Znf_RING/FYVE/PHD"/>
</dbReference>
<evidence type="ECO:0000256" key="2">
    <source>
        <dbReference type="ARBA" id="ARBA00022490"/>
    </source>
</evidence>